<proteinExistence type="predicted"/>
<geneLocation type="plasmid" evidence="1 2">
    <name>p11801_3</name>
</geneLocation>
<evidence type="ECO:0000313" key="1">
    <source>
        <dbReference type="EMBL" id="WVS92251.1"/>
    </source>
</evidence>
<organism evidence="1 2">
    <name type="scientific">Synechococcus elongatus PCC 11801</name>
    <dbReference type="NCBI Taxonomy" id="2219813"/>
    <lineage>
        <taxon>Bacteria</taxon>
        <taxon>Bacillati</taxon>
        <taxon>Cyanobacteriota</taxon>
        <taxon>Cyanophyceae</taxon>
        <taxon>Synechococcales</taxon>
        <taxon>Synechococcaceae</taxon>
        <taxon>Synechococcus</taxon>
    </lineage>
</organism>
<reference evidence="1" key="1">
    <citation type="submission" date="2024-01" db="EMBL/GenBank/DDBJ databases">
        <title>De novo genome assembly and pan-genome analysis of the fast-growing Indian isolates of Synechococcus elongatus: Potential chassis for bioproduction.</title>
        <authorList>
            <person name="Jain V.S."/>
            <person name="Schubert M.G."/>
            <person name="Pritam P."/>
            <person name="Sarnaik A.P."/>
            <person name="Jaiswal D."/>
            <person name="Church G.M."/>
            <person name="Wangikar P."/>
        </authorList>
    </citation>
    <scope>NUCLEOTIDE SEQUENCE</scope>
    <source>
        <strain evidence="1">PCC 11801</strain>
    </source>
</reference>
<dbReference type="Proteomes" id="UP000267249">
    <property type="component" value="Plasmid p11801_3"/>
</dbReference>
<keyword evidence="1" id="KW-0614">Plasmid</keyword>
<gene>
    <name evidence="1" type="ORF">DOP62_14265</name>
</gene>
<dbReference type="EMBL" id="CP143530">
    <property type="protein sequence ID" value="WVS92251.1"/>
    <property type="molecule type" value="Genomic_DNA"/>
</dbReference>
<evidence type="ECO:0000313" key="2">
    <source>
        <dbReference type="Proteomes" id="UP000267249"/>
    </source>
</evidence>
<accession>A0ACD5A322</accession>
<name>A0ACD5A322_SYNEL</name>
<protein>
    <submittedName>
        <fullName evidence="1">Uncharacterized protein</fullName>
    </submittedName>
</protein>
<sequence>MAYRVIEPAMQAKQYKPIAPLPEGAKLGGKVFGTRLPSEVEAALQDMPQADRVALIRAAITEAALKHWPADRPLPEWAAEFSPSVSAS</sequence>